<comment type="subcellular location">
    <subcellularLocation>
        <location evidence="1">Membrane</location>
        <topology evidence="1">Multi-pass membrane protein</topology>
    </subcellularLocation>
</comment>
<dbReference type="RefSeq" id="WP_138623911.1">
    <property type="nucleotide sequence ID" value="NZ_SZVP01000013.1"/>
</dbReference>
<evidence type="ECO:0000256" key="2">
    <source>
        <dbReference type="ARBA" id="ARBA00022692"/>
    </source>
</evidence>
<sequence length="119" mass="13471">MRHTRSEYDNVFEKKAPLAERFNMATFIAVISYFTLLGWIVALVMYDKHQSSLANFHLRQSLGLIITGAILSLIPLVGWALNVVVLLAWLVGLCCAIQGKEYAVPLLGDFYQEHLDFIK</sequence>
<evidence type="ECO:0008006" key="8">
    <source>
        <dbReference type="Google" id="ProtNLM"/>
    </source>
</evidence>
<gene>
    <name evidence="6" type="ORF">FCS21_12650</name>
</gene>
<name>A0A8H2PL43_9GAMM</name>
<dbReference type="Proteomes" id="UP000307702">
    <property type="component" value="Unassembled WGS sequence"/>
</dbReference>
<protein>
    <recommendedName>
        <fullName evidence="8">DUF4870 domain-containing protein</fullName>
    </recommendedName>
</protein>
<organism evidence="6 7">
    <name type="scientific">Colwellia ponticola</name>
    <dbReference type="NCBI Taxonomy" id="2304625"/>
    <lineage>
        <taxon>Bacteria</taxon>
        <taxon>Pseudomonadati</taxon>
        <taxon>Pseudomonadota</taxon>
        <taxon>Gammaproteobacteria</taxon>
        <taxon>Alteromonadales</taxon>
        <taxon>Colwelliaceae</taxon>
        <taxon>Colwellia</taxon>
    </lineage>
</organism>
<feature type="transmembrane region" description="Helical" evidence="5">
    <location>
        <begin position="62"/>
        <end position="91"/>
    </location>
</feature>
<comment type="caution">
    <text evidence="6">The sequence shown here is derived from an EMBL/GenBank/DDBJ whole genome shotgun (WGS) entry which is preliminary data.</text>
</comment>
<evidence type="ECO:0000256" key="1">
    <source>
        <dbReference type="ARBA" id="ARBA00004141"/>
    </source>
</evidence>
<accession>A0A8H2PL43</accession>
<dbReference type="AlphaFoldDB" id="A0A8H2PL43"/>
<keyword evidence="3 5" id="KW-1133">Transmembrane helix</keyword>
<reference evidence="6 7" key="1">
    <citation type="submission" date="2019-05" db="EMBL/GenBank/DDBJ databases">
        <title>Colwellia ponticola sp. nov., isolated from seawater.</title>
        <authorList>
            <person name="Yoon J.-H."/>
        </authorList>
    </citation>
    <scope>NUCLEOTIDE SEQUENCE [LARGE SCALE GENOMIC DNA]</scope>
    <source>
        <strain evidence="6 7">OISW-25</strain>
    </source>
</reference>
<dbReference type="EMBL" id="SZVP01000013">
    <property type="protein sequence ID" value="TMM43769.1"/>
    <property type="molecule type" value="Genomic_DNA"/>
</dbReference>
<dbReference type="InterPro" id="IPR019109">
    <property type="entry name" value="MamF_MmsF"/>
</dbReference>
<evidence type="ECO:0000313" key="7">
    <source>
        <dbReference type="Proteomes" id="UP000307702"/>
    </source>
</evidence>
<evidence type="ECO:0000313" key="6">
    <source>
        <dbReference type="EMBL" id="TMM43769.1"/>
    </source>
</evidence>
<keyword evidence="4 5" id="KW-0472">Membrane</keyword>
<evidence type="ECO:0000256" key="3">
    <source>
        <dbReference type="ARBA" id="ARBA00022989"/>
    </source>
</evidence>
<feature type="transmembrane region" description="Helical" evidence="5">
    <location>
        <begin position="21"/>
        <end position="42"/>
    </location>
</feature>
<evidence type="ECO:0000256" key="5">
    <source>
        <dbReference type="SAM" id="Phobius"/>
    </source>
</evidence>
<dbReference type="Pfam" id="PF09685">
    <property type="entry name" value="MamF_MmsF"/>
    <property type="match status" value="1"/>
</dbReference>
<evidence type="ECO:0000256" key="4">
    <source>
        <dbReference type="ARBA" id="ARBA00023136"/>
    </source>
</evidence>
<proteinExistence type="predicted"/>
<keyword evidence="2 5" id="KW-0812">Transmembrane</keyword>
<keyword evidence="7" id="KW-1185">Reference proteome</keyword>
<dbReference type="OrthoDB" id="6400719at2"/>